<evidence type="ECO:0000256" key="1">
    <source>
        <dbReference type="ARBA" id="ARBA00005290"/>
    </source>
</evidence>
<dbReference type="GO" id="GO:0016787">
    <property type="term" value="F:hydrolase activity"/>
    <property type="evidence" value="ECO:0007669"/>
    <property type="project" value="UniProtKB-KW"/>
</dbReference>
<dbReference type="Pfam" id="PF03029">
    <property type="entry name" value="ATP_bind_1"/>
    <property type="match status" value="1"/>
</dbReference>
<comment type="caution">
    <text evidence="5">The sequence shown here is derived from an EMBL/GenBank/DDBJ whole genome shotgun (WGS) entry which is preliminary data.</text>
</comment>
<dbReference type="CDD" id="cd00882">
    <property type="entry name" value="Ras_like_GTPase"/>
    <property type="match status" value="1"/>
</dbReference>
<keyword evidence="4" id="KW-0342">GTP-binding</keyword>
<keyword evidence="2" id="KW-0547">Nucleotide-binding</keyword>
<reference evidence="5 6" key="1">
    <citation type="submission" date="2017-02" db="EMBL/GenBank/DDBJ databases">
        <title>Draft genome sequence of Moraxella lincolnii CCUG 9405T type strain.</title>
        <authorList>
            <person name="Salva-Serra F."/>
            <person name="Engstrom-Jakobsson H."/>
            <person name="Thorell K."/>
            <person name="Jaen-Luchoro D."/>
            <person name="Gonzales-Siles L."/>
            <person name="Karlsson R."/>
            <person name="Yazdan S."/>
            <person name="Boulund F."/>
            <person name="Johnning A."/>
            <person name="Engstrand L."/>
            <person name="Kristiansson E."/>
            <person name="Moore E."/>
        </authorList>
    </citation>
    <scope>NUCLEOTIDE SEQUENCE [LARGE SCALE GENOMIC DNA]</scope>
    <source>
        <strain evidence="5 6">CCUG 9405</strain>
    </source>
</reference>
<dbReference type="PANTHER" id="PTHR42708">
    <property type="entry name" value="ATP/GTP-BINDING PROTEIN-RELATED"/>
    <property type="match status" value="1"/>
</dbReference>
<evidence type="ECO:0000256" key="2">
    <source>
        <dbReference type="ARBA" id="ARBA00022741"/>
    </source>
</evidence>
<dbReference type="SUPFAM" id="SSF52540">
    <property type="entry name" value="P-loop containing nucleoside triphosphate hydrolases"/>
    <property type="match status" value="1"/>
</dbReference>
<name>A0A1T0CB79_9GAMM</name>
<evidence type="ECO:0000313" key="6">
    <source>
        <dbReference type="Proteomes" id="UP000191094"/>
    </source>
</evidence>
<proteinExistence type="inferred from homology"/>
<dbReference type="InterPro" id="IPR027417">
    <property type="entry name" value="P-loop_NTPase"/>
</dbReference>
<dbReference type="OrthoDB" id="4319884at2"/>
<accession>A0A1T0CB79</accession>
<comment type="similarity">
    <text evidence="1">Belongs to the GPN-loop GTPase family.</text>
</comment>
<organism evidence="5 6">
    <name type="scientific">Lwoffella lincolnii</name>
    <dbReference type="NCBI Taxonomy" id="90241"/>
    <lineage>
        <taxon>Bacteria</taxon>
        <taxon>Pseudomonadati</taxon>
        <taxon>Pseudomonadota</taxon>
        <taxon>Gammaproteobacteria</taxon>
        <taxon>Moraxellales</taxon>
        <taxon>Moraxellaceae</taxon>
        <taxon>Lwoffella</taxon>
    </lineage>
</organism>
<dbReference type="PANTHER" id="PTHR42708:SF1">
    <property type="entry name" value="GLIDING MOTILITY PROTEIN MGLA"/>
    <property type="match status" value="1"/>
</dbReference>
<keyword evidence="5" id="KW-0067">ATP-binding</keyword>
<dbReference type="STRING" id="90241.B0682_08510"/>
<dbReference type="InterPro" id="IPR052705">
    <property type="entry name" value="Gliding_Motility_GTPase"/>
</dbReference>
<dbReference type="Gene3D" id="3.40.50.300">
    <property type="entry name" value="P-loop containing nucleotide triphosphate hydrolases"/>
    <property type="match status" value="1"/>
</dbReference>
<evidence type="ECO:0000313" key="5">
    <source>
        <dbReference type="EMBL" id="OOS19573.1"/>
    </source>
</evidence>
<protein>
    <submittedName>
        <fullName evidence="5">ATP-binding protein</fullName>
    </submittedName>
</protein>
<dbReference type="InterPro" id="IPR004130">
    <property type="entry name" value="Gpn"/>
</dbReference>
<keyword evidence="6" id="KW-1185">Reference proteome</keyword>
<evidence type="ECO:0000256" key="4">
    <source>
        <dbReference type="ARBA" id="ARBA00023134"/>
    </source>
</evidence>
<dbReference type="Proteomes" id="UP000191094">
    <property type="component" value="Unassembled WGS sequence"/>
</dbReference>
<dbReference type="GO" id="GO:0005524">
    <property type="term" value="F:ATP binding"/>
    <property type="evidence" value="ECO:0007669"/>
    <property type="project" value="UniProtKB-KW"/>
</dbReference>
<gene>
    <name evidence="5" type="ORF">B0682_08510</name>
</gene>
<dbReference type="RefSeq" id="WP_078308252.1">
    <property type="nucleotide sequence ID" value="NZ_CP147511.1"/>
</dbReference>
<dbReference type="AlphaFoldDB" id="A0A1T0CB79"/>
<dbReference type="EMBL" id="MUYT01000015">
    <property type="protein sequence ID" value="OOS19573.1"/>
    <property type="molecule type" value="Genomic_DNA"/>
</dbReference>
<keyword evidence="3" id="KW-0378">Hydrolase</keyword>
<evidence type="ECO:0000256" key="3">
    <source>
        <dbReference type="ARBA" id="ARBA00022801"/>
    </source>
</evidence>
<sequence length="179" mass="20072">MPKNDIYKLIVAGPVGAGKTEAIRSLSDKDILTTEEMASDDVRFIKRTTTVAMDYGVMKLDSGETVRIYGTPGQRRFDFMWEILSENALGLILLLNATDADPFDDLDYYLDKFMPLINSSALVVGVTHAEDIPWDLHERLSEHVVNKGVTANVILVDARKREDMLELVKSLIYMIVSGF</sequence>
<dbReference type="GO" id="GO:0005525">
    <property type="term" value="F:GTP binding"/>
    <property type="evidence" value="ECO:0007669"/>
    <property type="project" value="UniProtKB-KW"/>
</dbReference>